<feature type="coiled-coil region" evidence="1">
    <location>
        <begin position="481"/>
        <end position="587"/>
    </location>
</feature>
<sequence>MNNLQLKQLEVQKSHLSTPQKLQNQEILNDRLIIQGNKTINQPQEQVINQQNYIRSRILSVSNEVQDAKNIMQNAQIRMLMQEYDMKFNPKNKRIRPTIRDPYLSKSQSSLISSIGATLNSQSQQMVIEQKGGDLKNDQDIFIDRLQELVTDYQQSSEENKDKQLNLPTISSKIVHKISNQINKINQNMQYQSKESLYTAQKAFTQSTMNTDQSYQKQKSIFQTELKQTKQRRQSLKTRSFSEKKLRRGDSSDIYENDKQILEKETNISINFTQLNDTTAAHILTSPSEKKLTSPKKIAQKPKNLDFIQSLSNYSQQNWTELLHQRINNLDYQNASKDTTARGRQLIQLFESFIINEINQCSQEEIAMSNSLILNEVCKHLEDMQFYNDTLLKKVKDNRKEKEELEVIELFGFCMKFNNPEHSDEFIQELKSFFERKYLNLIKKLRMNGNTSTQLFIDTLQNFEVFFKLYKDKLSLTRQKVDSLSQELEESHKLIKALEERAQTQHLARDRIEIEYRVKSREDLAEIQNRYELLYNQRVEESKNQIKKLEQNIESLKDQIKQKDAELDKKQTEIENYEKRLNKKKVDASTQIQLHIMPYVQNQQPKVTPQQDILPQNVSQQQSSNPFSSFGNEFMSPFTFSKSCSGAFISQILTECVFHDFSLFYRHKFCSFYANQNYNHLVNFSHHFFITKFGNKVIGEIFLKNFVLSLQEYSQEGILRFIIFSQLTGLDIQQQPQTTQNQLTKNNLNRSTMSSISMSSQQNAQQSFSQFVKKIFWESKQSYIIYIKVAILFRKSLLKNTNSQQHIMSGIYSLFDNTELLNKAGQTEGYENATILITRAQPIIQEIVSDHLSKSESILEVFKVFQTYIKQQVNKQKQKSPYKQVQEEDGEVDEKFEQNSSSTIKIIKNSNKNLNQNKQSTSGLRVNMDQIAFFIIDYLADLKNKQLDHFMASIKSIQNQKRTQNISIKDFTNSFNQYFAYAPFISDSQSYTDDLFTKFTVNSTTALSGGEDQRKLALKPFLMALFDEYNEYDSSNLSFYLSTEYLSQQAQQNFEKVQSSNKSQQSLVAPKVHTSQSNRLNKTQDGKRSNSNNNKKQTDGISASQKNLLNEIVIQQTVEQQVIQILQEDIFDVPNNIITIFESYEQIRPLIKSEETLDERIKLENEKFKSLLQQLNKIKYELKQSSENNPTISYQPRKSYIDTIKSVQQNLNNLMLLATSKLKLSVNF</sequence>
<dbReference type="KEGG" id="tet:TTHERM_00728860"/>
<keyword evidence="1" id="KW-0175">Coiled coil</keyword>
<dbReference type="PANTHER" id="PTHR23159:SF31">
    <property type="entry name" value="CENTROSOME-ASSOCIATED PROTEIN CEP250 ISOFORM X1"/>
    <property type="match status" value="1"/>
</dbReference>
<dbReference type="RefSeq" id="XP_001022672.2">
    <property type="nucleotide sequence ID" value="XM_001022672.2"/>
</dbReference>
<organism evidence="3 4">
    <name type="scientific">Tetrahymena thermophila (strain SB210)</name>
    <dbReference type="NCBI Taxonomy" id="312017"/>
    <lineage>
        <taxon>Eukaryota</taxon>
        <taxon>Sar</taxon>
        <taxon>Alveolata</taxon>
        <taxon>Ciliophora</taxon>
        <taxon>Intramacronucleata</taxon>
        <taxon>Oligohymenophorea</taxon>
        <taxon>Hymenostomatida</taxon>
        <taxon>Tetrahymenina</taxon>
        <taxon>Tetrahymenidae</taxon>
        <taxon>Tetrahymena</taxon>
    </lineage>
</organism>
<feature type="region of interest" description="Disordered" evidence="2">
    <location>
        <begin position="1065"/>
        <end position="1100"/>
    </location>
</feature>
<reference evidence="4" key="1">
    <citation type="journal article" date="2006" name="PLoS Biol.">
        <title>Macronuclear genome sequence of the ciliate Tetrahymena thermophila, a model eukaryote.</title>
        <authorList>
            <person name="Eisen J.A."/>
            <person name="Coyne R.S."/>
            <person name="Wu M."/>
            <person name="Wu D."/>
            <person name="Thiagarajan M."/>
            <person name="Wortman J.R."/>
            <person name="Badger J.H."/>
            <person name="Ren Q."/>
            <person name="Amedeo P."/>
            <person name="Jones K.M."/>
            <person name="Tallon L.J."/>
            <person name="Delcher A.L."/>
            <person name="Salzberg S.L."/>
            <person name="Silva J.C."/>
            <person name="Haas B.J."/>
            <person name="Majoros W.H."/>
            <person name="Farzad M."/>
            <person name="Carlton J.M."/>
            <person name="Smith R.K. Jr."/>
            <person name="Garg J."/>
            <person name="Pearlman R.E."/>
            <person name="Karrer K.M."/>
            <person name="Sun L."/>
            <person name="Manning G."/>
            <person name="Elde N.C."/>
            <person name="Turkewitz A.P."/>
            <person name="Asai D.J."/>
            <person name="Wilkes D.E."/>
            <person name="Wang Y."/>
            <person name="Cai H."/>
            <person name="Collins K."/>
            <person name="Stewart B.A."/>
            <person name="Lee S.R."/>
            <person name="Wilamowska K."/>
            <person name="Weinberg Z."/>
            <person name="Ruzzo W.L."/>
            <person name="Wloga D."/>
            <person name="Gaertig J."/>
            <person name="Frankel J."/>
            <person name="Tsao C.-C."/>
            <person name="Gorovsky M.A."/>
            <person name="Keeling P.J."/>
            <person name="Waller R.F."/>
            <person name="Patron N.J."/>
            <person name="Cherry J.M."/>
            <person name="Stover N.A."/>
            <person name="Krieger C.J."/>
            <person name="del Toro C."/>
            <person name="Ryder H.F."/>
            <person name="Williamson S.C."/>
            <person name="Barbeau R.A."/>
            <person name="Hamilton E.P."/>
            <person name="Orias E."/>
        </authorList>
    </citation>
    <scope>NUCLEOTIDE SEQUENCE [LARGE SCALE GENOMIC DNA]</scope>
    <source>
        <strain evidence="4">SB210</strain>
    </source>
</reference>
<evidence type="ECO:0000256" key="1">
    <source>
        <dbReference type="SAM" id="Coils"/>
    </source>
</evidence>
<feature type="compositionally biased region" description="Polar residues" evidence="2">
    <location>
        <begin position="1065"/>
        <end position="1081"/>
    </location>
</feature>
<proteinExistence type="predicted"/>
<evidence type="ECO:0000313" key="4">
    <source>
        <dbReference type="Proteomes" id="UP000009168"/>
    </source>
</evidence>
<feature type="compositionally biased region" description="Polar residues" evidence="2">
    <location>
        <begin position="1089"/>
        <end position="1100"/>
    </location>
</feature>
<evidence type="ECO:0000256" key="2">
    <source>
        <dbReference type="SAM" id="MobiDB-lite"/>
    </source>
</evidence>
<accession>I7M365</accession>
<dbReference type="InParanoid" id="I7M365"/>
<dbReference type="EMBL" id="GG662537">
    <property type="protein sequence ID" value="EAS02427.2"/>
    <property type="molecule type" value="Genomic_DNA"/>
</dbReference>
<dbReference type="AlphaFoldDB" id="I7M365"/>
<dbReference type="GeneID" id="7829385"/>
<protein>
    <submittedName>
        <fullName evidence="3">Uncharacterized protein</fullName>
    </submittedName>
</protein>
<gene>
    <name evidence="3" type="ORF">TTHERM_00728860</name>
</gene>
<dbReference type="Proteomes" id="UP000009168">
    <property type="component" value="Unassembled WGS sequence"/>
</dbReference>
<name>I7M365_TETTS</name>
<keyword evidence="4" id="KW-1185">Reference proteome</keyword>
<evidence type="ECO:0000313" key="3">
    <source>
        <dbReference type="EMBL" id="EAS02427.2"/>
    </source>
</evidence>
<dbReference type="PANTHER" id="PTHR23159">
    <property type="entry name" value="CENTROSOMAL PROTEIN 2"/>
    <property type="match status" value="1"/>
</dbReference>